<dbReference type="Pfam" id="PF01636">
    <property type="entry name" value="APH"/>
    <property type="match status" value="1"/>
</dbReference>
<name>A0A2B7J2J7_CUTAC</name>
<gene>
    <name evidence="2" type="ORF">B1B09_01950</name>
</gene>
<comment type="caution">
    <text evidence="2">The sequence shown here is derived from an EMBL/GenBank/DDBJ whole genome shotgun (WGS) entry which is preliminary data.</text>
</comment>
<evidence type="ECO:0000313" key="3">
    <source>
        <dbReference type="Proteomes" id="UP000226191"/>
    </source>
</evidence>
<protein>
    <recommendedName>
        <fullName evidence="1">Aminoglycoside phosphotransferase domain-containing protein</fullName>
    </recommendedName>
</protein>
<accession>A0A2B7J2J7</accession>
<sequence length="377" mass="40492">MGLGWLDDAAFALGTELSLNKVLHEGVRTSVARCWVDGSTTATAGARTVIAKCFRSTSMSHNSGGLGIVREIAGLGCLPEAPRLYAADLSLGVVVMGDVSGMTLESILTGNDPSAALIAAQMWGRATATVMAASMREMSDRAARDEVIPAFQDTIRRLDPQTRSAGGPASPRLPGRGLEKMCAALETEVPDDAELDLFESLRGAEGTEVVTQADPCPGNVLVTEDHARFVDYEATSIHHPAVDVVNLVMPWSSCDGLVGVPAEFLDAVREGFLDGSRYAGSWLADEPMIGLAGTAATLQLTELSLDSLRRHHPNQRGDMARRAMVHRWTWAATHGVLTPIIADLCGRMAHRAVQDWGWSKHLTVANCFSHEKLRNQR</sequence>
<dbReference type="EMBL" id="MVCE01000001">
    <property type="protein sequence ID" value="PGF36412.1"/>
    <property type="molecule type" value="Genomic_DNA"/>
</dbReference>
<dbReference type="InterPro" id="IPR011009">
    <property type="entry name" value="Kinase-like_dom_sf"/>
</dbReference>
<dbReference type="OrthoDB" id="115252at2"/>
<dbReference type="InterPro" id="IPR002575">
    <property type="entry name" value="Aminoglycoside_PTrfase"/>
</dbReference>
<reference evidence="2 3" key="1">
    <citation type="submission" date="2017-02" db="EMBL/GenBank/DDBJ databases">
        <title>Prevalence of linear plasmids in Cutibacterium acnes isolates obtained from cancerous prostatic tissue.</title>
        <authorList>
            <person name="Davidsson S."/>
            <person name="Bruggemann H."/>
        </authorList>
    </citation>
    <scope>NUCLEOTIDE SEQUENCE [LARGE SCALE GENOMIC DNA]</scope>
    <source>
        <strain evidence="2 3">11-78</strain>
    </source>
</reference>
<proteinExistence type="predicted"/>
<dbReference type="Proteomes" id="UP000226191">
    <property type="component" value="Unassembled WGS sequence"/>
</dbReference>
<dbReference type="Gene3D" id="3.90.1200.10">
    <property type="match status" value="1"/>
</dbReference>
<feature type="domain" description="Aminoglycoside phosphotransferase" evidence="1">
    <location>
        <begin position="71"/>
        <end position="255"/>
    </location>
</feature>
<dbReference type="SUPFAM" id="SSF56112">
    <property type="entry name" value="Protein kinase-like (PK-like)"/>
    <property type="match status" value="1"/>
</dbReference>
<organism evidence="2 3">
    <name type="scientific">Cutibacterium acnes</name>
    <name type="common">Propionibacterium acnes</name>
    <dbReference type="NCBI Taxonomy" id="1747"/>
    <lineage>
        <taxon>Bacteria</taxon>
        <taxon>Bacillati</taxon>
        <taxon>Actinomycetota</taxon>
        <taxon>Actinomycetes</taxon>
        <taxon>Propionibacteriales</taxon>
        <taxon>Propionibacteriaceae</taxon>
        <taxon>Cutibacterium</taxon>
    </lineage>
</organism>
<evidence type="ECO:0000313" key="2">
    <source>
        <dbReference type="EMBL" id="PGF36412.1"/>
    </source>
</evidence>
<evidence type="ECO:0000259" key="1">
    <source>
        <dbReference type="Pfam" id="PF01636"/>
    </source>
</evidence>
<dbReference type="AlphaFoldDB" id="A0A2B7J2J7"/>